<organism evidence="2 3">
    <name type="scientific">Pandoraea capi</name>
    <dbReference type="NCBI Taxonomy" id="2508286"/>
    <lineage>
        <taxon>Bacteria</taxon>
        <taxon>Pseudomonadati</taxon>
        <taxon>Pseudomonadota</taxon>
        <taxon>Betaproteobacteria</taxon>
        <taxon>Burkholderiales</taxon>
        <taxon>Burkholderiaceae</taxon>
        <taxon>Pandoraea</taxon>
    </lineage>
</organism>
<dbReference type="EMBL" id="CABPRV010000002">
    <property type="protein sequence ID" value="VVD77270.1"/>
    <property type="molecule type" value="Genomic_DNA"/>
</dbReference>
<evidence type="ECO:0000313" key="2">
    <source>
        <dbReference type="EMBL" id="VVD77270.1"/>
    </source>
</evidence>
<dbReference type="Pfam" id="PF14891">
    <property type="entry name" value="Peptidase_M91"/>
    <property type="match status" value="1"/>
</dbReference>
<dbReference type="Proteomes" id="UP000366065">
    <property type="component" value="Unassembled WGS sequence"/>
</dbReference>
<feature type="compositionally biased region" description="Basic and acidic residues" evidence="1">
    <location>
        <begin position="188"/>
        <end position="209"/>
    </location>
</feature>
<accession>A0ABY6VQT6</accession>
<evidence type="ECO:0000313" key="3">
    <source>
        <dbReference type="Proteomes" id="UP000366065"/>
    </source>
</evidence>
<name>A0ABY6VQT6_9BURK</name>
<gene>
    <name evidence="2" type="ORF">PCA20602_00923</name>
</gene>
<comment type="caution">
    <text evidence="2">The sequence shown here is derived from an EMBL/GenBank/DDBJ whole genome shotgun (WGS) entry which is preliminary data.</text>
</comment>
<feature type="region of interest" description="Disordered" evidence="1">
    <location>
        <begin position="173"/>
        <end position="221"/>
    </location>
</feature>
<protein>
    <recommendedName>
        <fullName evidence="4">Type III effector</fullName>
    </recommendedName>
</protein>
<keyword evidence="3" id="KW-1185">Reference proteome</keyword>
<dbReference type="RefSeq" id="WP_174980808.1">
    <property type="nucleotide sequence ID" value="NZ_CABPRV010000002.1"/>
</dbReference>
<evidence type="ECO:0008006" key="4">
    <source>
        <dbReference type="Google" id="ProtNLM"/>
    </source>
</evidence>
<evidence type="ECO:0000256" key="1">
    <source>
        <dbReference type="SAM" id="MobiDB-lite"/>
    </source>
</evidence>
<proteinExistence type="predicted"/>
<dbReference type="NCBIfam" id="NF041347">
    <property type="entry name" value="XopG"/>
    <property type="match status" value="1"/>
</dbReference>
<sequence length="221" mass="23542">MKVQSSTVPSITIESNSNTAIRDAEQALAKIASQPNGNALLSGLNNFSQSGKRVKIFVAPRGGNMRNATMPVDDIDSPGEDNRNAMKNASKSSLGFKGKGASAIVEWNPSKSLALNAAGEPVGHTQDTSKAYLSLAHELVHAYRITKGTYTGGSGTEGFQPGTRAAEEELRATGLDKWADEPISENGIRAEHGEPPRRAYPLSRDRGDQVAEFDPTATYRG</sequence>
<dbReference type="InterPro" id="IPR028208">
    <property type="entry name" value="Effector_pro_NleD-like"/>
</dbReference>
<reference evidence="2 3" key="1">
    <citation type="submission" date="2019-08" db="EMBL/GenBank/DDBJ databases">
        <authorList>
            <person name="Peeters C."/>
        </authorList>
    </citation>
    <scope>NUCLEOTIDE SEQUENCE [LARGE SCALE GENOMIC DNA]</scope>
    <source>
        <strain evidence="2 3">LMG 20602</strain>
    </source>
</reference>